<dbReference type="WBParaSite" id="ALUE_0000153801-mRNA-1">
    <property type="protein sequence ID" value="ALUE_0000153801-mRNA-1"/>
    <property type="gene ID" value="ALUE_0000153801"/>
</dbReference>
<protein>
    <submittedName>
        <fullName evidence="2">Uncharacterized protein</fullName>
    </submittedName>
</protein>
<proteinExistence type="predicted"/>
<evidence type="ECO:0000313" key="2">
    <source>
        <dbReference type="WBParaSite" id="ALUE_0000153801-mRNA-1"/>
    </source>
</evidence>
<reference evidence="2" key="1">
    <citation type="submission" date="2017-02" db="UniProtKB">
        <authorList>
            <consortium name="WormBaseParasite"/>
        </authorList>
    </citation>
    <scope>IDENTIFICATION</scope>
</reference>
<sequence length="55" mass="6272">MNSFLVDSYNLPNDCIISLRSMKILFITNSKMCNAQCVNLRFPAINGLDRIYDGK</sequence>
<accession>A0A0M3HJ43</accession>
<keyword evidence="1" id="KW-1185">Reference proteome</keyword>
<dbReference type="AlphaFoldDB" id="A0A0M3HJ43"/>
<name>A0A0M3HJ43_ASCLU</name>
<dbReference type="Proteomes" id="UP000036681">
    <property type="component" value="Unplaced"/>
</dbReference>
<organism evidence="1 2">
    <name type="scientific">Ascaris lumbricoides</name>
    <name type="common">Giant roundworm</name>
    <dbReference type="NCBI Taxonomy" id="6252"/>
    <lineage>
        <taxon>Eukaryota</taxon>
        <taxon>Metazoa</taxon>
        <taxon>Ecdysozoa</taxon>
        <taxon>Nematoda</taxon>
        <taxon>Chromadorea</taxon>
        <taxon>Rhabditida</taxon>
        <taxon>Spirurina</taxon>
        <taxon>Ascaridomorpha</taxon>
        <taxon>Ascaridoidea</taxon>
        <taxon>Ascarididae</taxon>
        <taxon>Ascaris</taxon>
    </lineage>
</organism>
<evidence type="ECO:0000313" key="1">
    <source>
        <dbReference type="Proteomes" id="UP000036681"/>
    </source>
</evidence>